<evidence type="ECO:0000313" key="2">
    <source>
        <dbReference type="EMBL" id="RKO85522.1"/>
    </source>
</evidence>
<reference evidence="3" key="1">
    <citation type="journal article" date="2018" name="Nat. Microbiol.">
        <title>Leveraging single-cell genomics to expand the fungal tree of life.</title>
        <authorList>
            <person name="Ahrendt S.R."/>
            <person name="Quandt C.A."/>
            <person name="Ciobanu D."/>
            <person name="Clum A."/>
            <person name="Salamov A."/>
            <person name="Andreopoulos B."/>
            <person name="Cheng J.F."/>
            <person name="Woyke T."/>
            <person name="Pelin A."/>
            <person name="Henrissat B."/>
            <person name="Reynolds N.K."/>
            <person name="Benny G.L."/>
            <person name="Smith M.E."/>
            <person name="James T.Y."/>
            <person name="Grigoriev I.V."/>
        </authorList>
    </citation>
    <scope>NUCLEOTIDE SEQUENCE [LARGE SCALE GENOMIC DNA]</scope>
</reference>
<keyword evidence="3" id="KW-1185">Reference proteome</keyword>
<dbReference type="PANTHER" id="PTHR16151">
    <property type="entry name" value="HAUS AUGMIN-LIKE COMPLEX SUBUNIT 6"/>
    <property type="match status" value="1"/>
</dbReference>
<accession>A0A4P9W1H9</accession>
<dbReference type="GO" id="GO:0070652">
    <property type="term" value="C:HAUS complex"/>
    <property type="evidence" value="ECO:0007669"/>
    <property type="project" value="InterPro"/>
</dbReference>
<name>A0A4P9W1H9_9FUNG</name>
<dbReference type="PANTHER" id="PTHR16151:SF2">
    <property type="entry name" value="HAUS AUGMIN-LIKE COMPLEX SUBUNIT 6"/>
    <property type="match status" value="1"/>
</dbReference>
<dbReference type="GO" id="GO:0008017">
    <property type="term" value="F:microtubule binding"/>
    <property type="evidence" value="ECO:0007669"/>
    <property type="project" value="TreeGrafter"/>
</dbReference>
<dbReference type="AlphaFoldDB" id="A0A4P9W1H9"/>
<proteinExistence type="predicted"/>
<dbReference type="OrthoDB" id="5575722at2759"/>
<dbReference type="EMBL" id="KZ998995">
    <property type="protein sequence ID" value="RKO85522.1"/>
    <property type="molecule type" value="Genomic_DNA"/>
</dbReference>
<dbReference type="Pfam" id="PF14661">
    <property type="entry name" value="HAUS6_N"/>
    <property type="match status" value="1"/>
</dbReference>
<protein>
    <submittedName>
        <fullName evidence="2">HAUS augmin-like complex subunit 6 N-terminus-domain-containing protein</fullName>
    </submittedName>
</protein>
<dbReference type="Proteomes" id="UP000269721">
    <property type="component" value="Unassembled WGS sequence"/>
</dbReference>
<dbReference type="InterPro" id="IPR028163">
    <property type="entry name" value="HAUS_6_N"/>
</dbReference>
<dbReference type="GO" id="GO:0051225">
    <property type="term" value="P:spindle assembly"/>
    <property type="evidence" value="ECO:0007669"/>
    <property type="project" value="InterPro"/>
</dbReference>
<feature type="domain" description="HAUS augmin-like complex subunit 6 N-terminal" evidence="1">
    <location>
        <begin position="13"/>
        <end position="146"/>
    </location>
</feature>
<evidence type="ECO:0000313" key="3">
    <source>
        <dbReference type="Proteomes" id="UP000269721"/>
    </source>
</evidence>
<organism evidence="2 3">
    <name type="scientific">Blyttiomyces helicus</name>
    <dbReference type="NCBI Taxonomy" id="388810"/>
    <lineage>
        <taxon>Eukaryota</taxon>
        <taxon>Fungi</taxon>
        <taxon>Fungi incertae sedis</taxon>
        <taxon>Chytridiomycota</taxon>
        <taxon>Chytridiomycota incertae sedis</taxon>
        <taxon>Chytridiomycetes</taxon>
        <taxon>Chytridiomycetes incertae sedis</taxon>
        <taxon>Blyttiomyces</taxon>
    </lineage>
</organism>
<sequence length="315" mass="35614">MSTPSPLDQRSLFWSNLMLLGFDSHAAQPSRAASAQHGALPQLGKDMFSPANASHSANAMEAVVWFLCQKIDPAKAKERFSTCHPVLDRVQAREFRATTVRWLEQLKKEGHLPADVLIRKSYFDECRGERSLLALSVYTLKVVIERDYPGEYGKCGLYILEFLSISMFLNRDERRILMLSSVPAESDGIKQSHAVLQIQIRSLKAKNLRMANAFLAETRERMHLQAEWTSCAEGIAERYNAVVKEKVIYLVGGVDCHEISKKRAAEDLPPASGEESALMAQRRREVLERLRGMWRDVEEWILANRKSGAMAPVLI</sequence>
<dbReference type="InterPro" id="IPR026797">
    <property type="entry name" value="HAUS_6"/>
</dbReference>
<gene>
    <name evidence="2" type="ORF">BDK51DRAFT_41824</name>
</gene>
<dbReference type="GO" id="GO:1990498">
    <property type="term" value="C:mitotic spindle microtubule"/>
    <property type="evidence" value="ECO:0007669"/>
    <property type="project" value="TreeGrafter"/>
</dbReference>
<evidence type="ECO:0000259" key="1">
    <source>
        <dbReference type="Pfam" id="PF14661"/>
    </source>
</evidence>